<organism evidence="1 2">
    <name type="scientific">Stephanodiscus triporus</name>
    <dbReference type="NCBI Taxonomy" id="2934178"/>
    <lineage>
        <taxon>Eukaryota</taxon>
        <taxon>Sar</taxon>
        <taxon>Stramenopiles</taxon>
        <taxon>Ochrophyta</taxon>
        <taxon>Bacillariophyta</taxon>
        <taxon>Coscinodiscophyceae</taxon>
        <taxon>Thalassiosirophycidae</taxon>
        <taxon>Stephanodiscales</taxon>
        <taxon>Stephanodiscaceae</taxon>
        <taxon>Stephanodiscus</taxon>
    </lineage>
</organism>
<sequence length="75" mass="8570">MLSNRSLHEQSLGIKAPALFGENQESFFNVCFSMGVEPPPRSPQEYANDQFLRLDQFPLIPQPSYHSDGIHSYKE</sequence>
<accession>A0ABD3N1P9</accession>
<proteinExistence type="predicted"/>
<evidence type="ECO:0000313" key="1">
    <source>
        <dbReference type="EMBL" id="KAL3768141.1"/>
    </source>
</evidence>
<protein>
    <submittedName>
        <fullName evidence="1">Uncharacterized protein</fullName>
    </submittedName>
</protein>
<name>A0ABD3N1P9_9STRA</name>
<reference evidence="1 2" key="1">
    <citation type="submission" date="2024-10" db="EMBL/GenBank/DDBJ databases">
        <title>Updated reference genomes for cyclostephanoid diatoms.</title>
        <authorList>
            <person name="Roberts W.R."/>
            <person name="Alverson A.J."/>
        </authorList>
    </citation>
    <scope>NUCLEOTIDE SEQUENCE [LARGE SCALE GENOMIC DNA]</scope>
    <source>
        <strain evidence="1 2">AJA276-08</strain>
    </source>
</reference>
<keyword evidence="2" id="KW-1185">Reference proteome</keyword>
<evidence type="ECO:0000313" key="2">
    <source>
        <dbReference type="Proteomes" id="UP001530315"/>
    </source>
</evidence>
<dbReference type="Proteomes" id="UP001530315">
    <property type="component" value="Unassembled WGS sequence"/>
</dbReference>
<dbReference type="EMBL" id="JALLAZ020001686">
    <property type="protein sequence ID" value="KAL3768141.1"/>
    <property type="molecule type" value="Genomic_DNA"/>
</dbReference>
<comment type="caution">
    <text evidence="1">The sequence shown here is derived from an EMBL/GenBank/DDBJ whole genome shotgun (WGS) entry which is preliminary data.</text>
</comment>
<gene>
    <name evidence="1" type="ORF">ACHAW5_001282</name>
</gene>
<dbReference type="AlphaFoldDB" id="A0ABD3N1P9"/>